<reference evidence="2 3" key="1">
    <citation type="submission" date="2020-03" db="EMBL/GenBank/DDBJ databases">
        <title>Propioniciclava sp. nov., isolated from Hydrophilus acuminatus.</title>
        <authorList>
            <person name="Hyun D.-W."/>
            <person name="Bae J.-W."/>
        </authorList>
    </citation>
    <scope>NUCLEOTIDE SEQUENCE [LARGE SCALE GENOMIC DNA]</scope>
    <source>
        <strain evidence="2 3">HDW11</strain>
    </source>
</reference>
<feature type="transmembrane region" description="Helical" evidence="1">
    <location>
        <begin position="165"/>
        <end position="187"/>
    </location>
</feature>
<dbReference type="KEGG" id="prv:G7070_07240"/>
<evidence type="ECO:0008006" key="4">
    <source>
        <dbReference type="Google" id="ProtNLM"/>
    </source>
</evidence>
<organism evidence="2 3">
    <name type="scientific">Propioniciclava coleopterorum</name>
    <dbReference type="NCBI Taxonomy" id="2714937"/>
    <lineage>
        <taxon>Bacteria</taxon>
        <taxon>Bacillati</taxon>
        <taxon>Actinomycetota</taxon>
        <taxon>Actinomycetes</taxon>
        <taxon>Propionibacteriales</taxon>
        <taxon>Propionibacteriaceae</taxon>
        <taxon>Propioniciclava</taxon>
    </lineage>
</organism>
<keyword evidence="1" id="KW-0472">Membrane</keyword>
<protein>
    <recommendedName>
        <fullName evidence="4">PQ loop repeat protein</fullName>
    </recommendedName>
</protein>
<proteinExistence type="predicted"/>
<evidence type="ECO:0000313" key="3">
    <source>
        <dbReference type="Proteomes" id="UP000501058"/>
    </source>
</evidence>
<name>A0A6G7Y5K2_9ACTN</name>
<evidence type="ECO:0000313" key="2">
    <source>
        <dbReference type="EMBL" id="QIK72102.1"/>
    </source>
</evidence>
<keyword evidence="1" id="KW-0812">Transmembrane</keyword>
<gene>
    <name evidence="2" type="ORF">G7070_07240</name>
</gene>
<keyword evidence="1" id="KW-1133">Transmembrane helix</keyword>
<dbReference type="EMBL" id="CP049865">
    <property type="protein sequence ID" value="QIK72102.1"/>
    <property type="molecule type" value="Genomic_DNA"/>
</dbReference>
<keyword evidence="3" id="KW-1185">Reference proteome</keyword>
<dbReference type="Proteomes" id="UP000501058">
    <property type="component" value="Chromosome"/>
</dbReference>
<feature type="transmembrane region" description="Helical" evidence="1">
    <location>
        <begin position="137"/>
        <end position="159"/>
    </location>
</feature>
<feature type="transmembrane region" description="Helical" evidence="1">
    <location>
        <begin position="61"/>
        <end position="80"/>
    </location>
</feature>
<dbReference type="AlphaFoldDB" id="A0A6G7Y5K2"/>
<feature type="transmembrane region" description="Helical" evidence="1">
    <location>
        <begin position="92"/>
        <end position="125"/>
    </location>
</feature>
<feature type="transmembrane region" description="Helical" evidence="1">
    <location>
        <begin position="33"/>
        <end position="54"/>
    </location>
</feature>
<accession>A0A6G7Y5K2</accession>
<dbReference type="RefSeq" id="WP_166233134.1">
    <property type="nucleotide sequence ID" value="NZ_CP049865.1"/>
</dbReference>
<sequence length="205" mass="21334">MVVVWGWVCALAGSVVSVPQVVRLLRAGTSEGVSLLMWQLLLGVGIGWTSHGLLVGHANLVVPNVVSSILSILVLVMLQRDRRLSTARVWPLGLAVGAACIAVEVLGSAAWFGIVAVVPVAVGMFGQTRNLIRSPDISGISGAYLLGAFGLQGMWLSWAALAGDISTLICSSVVGVICGLNAALWLLRTRRTVVIGVPTAQDMAA</sequence>
<dbReference type="Gene3D" id="1.20.1280.290">
    <property type="match status" value="2"/>
</dbReference>
<evidence type="ECO:0000256" key="1">
    <source>
        <dbReference type="SAM" id="Phobius"/>
    </source>
</evidence>